<evidence type="ECO:0000256" key="1">
    <source>
        <dbReference type="PROSITE-ProRule" id="PRU00047"/>
    </source>
</evidence>
<dbReference type="Pfam" id="PF14223">
    <property type="entry name" value="Retrotran_gag_2"/>
    <property type="match status" value="1"/>
</dbReference>
<name>A0A9D4VBU4_ADICA</name>
<reference evidence="4" key="1">
    <citation type="submission" date="2021-01" db="EMBL/GenBank/DDBJ databases">
        <title>Adiantum capillus-veneris genome.</title>
        <authorList>
            <person name="Fang Y."/>
            <person name="Liao Q."/>
        </authorList>
    </citation>
    <scope>NUCLEOTIDE SEQUENCE</scope>
    <source>
        <strain evidence="4">H3</strain>
        <tissue evidence="4">Leaf</tissue>
    </source>
</reference>
<feature type="compositionally biased region" description="Basic and acidic residues" evidence="2">
    <location>
        <begin position="246"/>
        <end position="268"/>
    </location>
</feature>
<evidence type="ECO:0000256" key="2">
    <source>
        <dbReference type="SAM" id="MobiDB-lite"/>
    </source>
</evidence>
<feature type="compositionally biased region" description="Basic residues" evidence="2">
    <location>
        <begin position="214"/>
        <end position="228"/>
    </location>
</feature>
<dbReference type="GO" id="GO:0003676">
    <property type="term" value="F:nucleic acid binding"/>
    <property type="evidence" value="ECO:0007669"/>
    <property type="project" value="InterPro"/>
</dbReference>
<dbReference type="EMBL" id="JABFUD020000002">
    <property type="protein sequence ID" value="KAI5083625.1"/>
    <property type="molecule type" value="Genomic_DNA"/>
</dbReference>
<keyword evidence="1" id="KW-0863">Zinc-finger</keyword>
<dbReference type="Pfam" id="PF00098">
    <property type="entry name" value="zf-CCHC"/>
    <property type="match status" value="1"/>
</dbReference>
<dbReference type="SUPFAM" id="SSF57756">
    <property type="entry name" value="Retrovirus zinc finger-like domains"/>
    <property type="match status" value="1"/>
</dbReference>
<dbReference type="PANTHER" id="PTHR47481">
    <property type="match status" value="1"/>
</dbReference>
<feature type="compositionally biased region" description="Basic and acidic residues" evidence="2">
    <location>
        <begin position="188"/>
        <end position="198"/>
    </location>
</feature>
<dbReference type="InterPro" id="IPR036875">
    <property type="entry name" value="Znf_CCHC_sf"/>
</dbReference>
<evidence type="ECO:0000259" key="3">
    <source>
        <dbReference type="PROSITE" id="PS50158"/>
    </source>
</evidence>
<feature type="region of interest" description="Disordered" evidence="2">
    <location>
        <begin position="246"/>
        <end position="276"/>
    </location>
</feature>
<dbReference type="PROSITE" id="PS50158">
    <property type="entry name" value="ZF_CCHC"/>
    <property type="match status" value="1"/>
</dbReference>
<sequence>MAGSQDTALYNIKKLDGTNFPLWKKQIWHVLVQKKQIKPINLKGIKPEDMDEDEWSEMDELALSTIMLTLAESVYFNVADEMSAYQAWLKLSNLYEKKSAASQVYWLKKHVDLKIKEGTPMSDHLNEFNTIYSQLSAQGVKFDEPVRAMFLLITLPESWDTFRTNLSNSTPPDGLNIAGVEGSLLTEETNRKTMDKGKGTPLVVKGRTKEKYKGGKRNQSRSKSRNAKGKSDIECYHCGKKGHMKRDCREWKAEKGKEKSEDHGEKNKSSVSKGSMTVAHGVKSGGIYMIYVSNVSKNVINVTEQPNASLWHSRLGHMSKKGMEILSR</sequence>
<evidence type="ECO:0000313" key="5">
    <source>
        <dbReference type="Proteomes" id="UP000886520"/>
    </source>
</evidence>
<keyword evidence="1" id="KW-0479">Metal-binding</keyword>
<feature type="non-terminal residue" evidence="4">
    <location>
        <position position="328"/>
    </location>
</feature>
<dbReference type="SMART" id="SM00343">
    <property type="entry name" value="ZnF_C2HC"/>
    <property type="match status" value="1"/>
</dbReference>
<dbReference type="AlphaFoldDB" id="A0A9D4VBU4"/>
<dbReference type="PANTHER" id="PTHR47481:SF14">
    <property type="entry name" value="RETROTRANSPOSON COPIA-LIKE N-TERMINAL DOMAIN-CONTAINING PROTEIN"/>
    <property type="match status" value="1"/>
</dbReference>
<feature type="region of interest" description="Disordered" evidence="2">
    <location>
        <begin position="188"/>
        <end position="231"/>
    </location>
</feature>
<keyword evidence="1" id="KW-0862">Zinc</keyword>
<keyword evidence="5" id="KW-1185">Reference proteome</keyword>
<dbReference type="Proteomes" id="UP000886520">
    <property type="component" value="Chromosome 3"/>
</dbReference>
<accession>A0A9D4VBU4</accession>
<proteinExistence type="predicted"/>
<comment type="caution">
    <text evidence="4">The sequence shown here is derived from an EMBL/GenBank/DDBJ whole genome shotgun (WGS) entry which is preliminary data.</text>
</comment>
<feature type="domain" description="CCHC-type" evidence="3">
    <location>
        <begin position="235"/>
        <end position="250"/>
    </location>
</feature>
<evidence type="ECO:0000313" key="4">
    <source>
        <dbReference type="EMBL" id="KAI5083625.1"/>
    </source>
</evidence>
<protein>
    <recommendedName>
        <fullName evidence="3">CCHC-type domain-containing protein</fullName>
    </recommendedName>
</protein>
<dbReference type="OrthoDB" id="21502at2759"/>
<dbReference type="Pfam" id="PF13976">
    <property type="entry name" value="gag_pre-integrs"/>
    <property type="match status" value="1"/>
</dbReference>
<dbReference type="InterPro" id="IPR001878">
    <property type="entry name" value="Znf_CCHC"/>
</dbReference>
<dbReference type="InterPro" id="IPR025724">
    <property type="entry name" value="GAG-pre-integrase_dom"/>
</dbReference>
<dbReference type="Gene3D" id="4.10.60.10">
    <property type="entry name" value="Zinc finger, CCHC-type"/>
    <property type="match status" value="1"/>
</dbReference>
<gene>
    <name evidence="4" type="ORF">GOP47_0003368</name>
</gene>
<organism evidence="4 5">
    <name type="scientific">Adiantum capillus-veneris</name>
    <name type="common">Maidenhair fern</name>
    <dbReference type="NCBI Taxonomy" id="13818"/>
    <lineage>
        <taxon>Eukaryota</taxon>
        <taxon>Viridiplantae</taxon>
        <taxon>Streptophyta</taxon>
        <taxon>Embryophyta</taxon>
        <taxon>Tracheophyta</taxon>
        <taxon>Polypodiopsida</taxon>
        <taxon>Polypodiidae</taxon>
        <taxon>Polypodiales</taxon>
        <taxon>Pteridineae</taxon>
        <taxon>Pteridaceae</taxon>
        <taxon>Vittarioideae</taxon>
        <taxon>Adiantum</taxon>
    </lineage>
</organism>
<dbReference type="GO" id="GO:0008270">
    <property type="term" value="F:zinc ion binding"/>
    <property type="evidence" value="ECO:0007669"/>
    <property type="project" value="UniProtKB-KW"/>
</dbReference>